<reference evidence="2 3" key="1">
    <citation type="journal article" date="2020" name="Phytopathology">
        <title>A high-quality genome resource of Botrytis fragariae, a new and rapidly spreading fungal pathogen causing strawberry gray mold in the U.S.A.</title>
        <authorList>
            <person name="Wu Y."/>
            <person name="Saski C.A."/>
            <person name="Schnabel G."/>
            <person name="Xiao S."/>
            <person name="Hu M."/>
        </authorList>
    </citation>
    <scope>NUCLEOTIDE SEQUENCE [LARGE SCALE GENOMIC DNA]</scope>
    <source>
        <strain evidence="2 3">BVB16</strain>
    </source>
</reference>
<dbReference type="AlphaFoldDB" id="A0A8H6AWR0"/>
<feature type="compositionally biased region" description="Pro residues" evidence="1">
    <location>
        <begin position="41"/>
        <end position="50"/>
    </location>
</feature>
<evidence type="ECO:0000313" key="3">
    <source>
        <dbReference type="Proteomes" id="UP000531561"/>
    </source>
</evidence>
<dbReference type="Proteomes" id="UP000531561">
    <property type="component" value="Unassembled WGS sequence"/>
</dbReference>
<evidence type="ECO:0000256" key="1">
    <source>
        <dbReference type="SAM" id="MobiDB-lite"/>
    </source>
</evidence>
<keyword evidence="3" id="KW-1185">Reference proteome</keyword>
<accession>A0A8H6AWR0</accession>
<sequence length="66" mass="6922">MAPHASKFTEHIDGPIGMPAPRSVNGPCAPVPHKITRKPVPRPIFPPPKKAPVKVGEGSCCGCVVM</sequence>
<feature type="region of interest" description="Disordered" evidence="1">
    <location>
        <begin position="1"/>
        <end position="56"/>
    </location>
</feature>
<organism evidence="2 3">
    <name type="scientific">Botrytis fragariae</name>
    <dbReference type="NCBI Taxonomy" id="1964551"/>
    <lineage>
        <taxon>Eukaryota</taxon>
        <taxon>Fungi</taxon>
        <taxon>Dikarya</taxon>
        <taxon>Ascomycota</taxon>
        <taxon>Pezizomycotina</taxon>
        <taxon>Leotiomycetes</taxon>
        <taxon>Helotiales</taxon>
        <taxon>Sclerotiniaceae</taxon>
        <taxon>Botrytis</taxon>
    </lineage>
</organism>
<dbReference type="RefSeq" id="XP_037193841.1">
    <property type="nucleotide sequence ID" value="XM_037333754.1"/>
</dbReference>
<name>A0A8H6AWR0_9HELO</name>
<comment type="caution">
    <text evidence="2">The sequence shown here is derived from an EMBL/GenBank/DDBJ whole genome shotgun (WGS) entry which is preliminary data.</text>
</comment>
<evidence type="ECO:0000313" key="2">
    <source>
        <dbReference type="EMBL" id="KAF5874895.1"/>
    </source>
</evidence>
<dbReference type="GeneID" id="59257446"/>
<dbReference type="EMBL" id="JABFCT010000006">
    <property type="protein sequence ID" value="KAF5874895.1"/>
    <property type="molecule type" value="Genomic_DNA"/>
</dbReference>
<protein>
    <submittedName>
        <fullName evidence="2">Uncharacterized protein</fullName>
    </submittedName>
</protein>
<proteinExistence type="predicted"/>
<gene>
    <name evidence="2" type="ORF">Bfra_003346</name>
</gene>